<reference evidence="1" key="1">
    <citation type="journal article" date="2022" name="Front. Genet.">
        <title>Chromosome-Scale Assembly of the Dendrobium nobile Genome Provides Insights Into the Molecular Mechanism of the Biosynthesis of the Medicinal Active Ingredient of Dendrobium.</title>
        <authorList>
            <person name="Xu Q."/>
            <person name="Niu S.-C."/>
            <person name="Li K.-L."/>
            <person name="Zheng P.-J."/>
            <person name="Zhang X.-J."/>
            <person name="Jia Y."/>
            <person name="Liu Y."/>
            <person name="Niu Y.-X."/>
            <person name="Yu L.-H."/>
            <person name="Chen D.-F."/>
            <person name="Zhang G.-Q."/>
        </authorList>
    </citation>
    <scope>NUCLEOTIDE SEQUENCE</scope>
    <source>
        <tissue evidence="1">Leaf</tissue>
    </source>
</reference>
<organism evidence="1 2">
    <name type="scientific">Dendrobium nobile</name>
    <name type="common">Orchid</name>
    <dbReference type="NCBI Taxonomy" id="94219"/>
    <lineage>
        <taxon>Eukaryota</taxon>
        <taxon>Viridiplantae</taxon>
        <taxon>Streptophyta</taxon>
        <taxon>Embryophyta</taxon>
        <taxon>Tracheophyta</taxon>
        <taxon>Spermatophyta</taxon>
        <taxon>Magnoliopsida</taxon>
        <taxon>Liliopsida</taxon>
        <taxon>Asparagales</taxon>
        <taxon>Orchidaceae</taxon>
        <taxon>Epidendroideae</taxon>
        <taxon>Malaxideae</taxon>
        <taxon>Dendrobiinae</taxon>
        <taxon>Dendrobium</taxon>
    </lineage>
</organism>
<keyword evidence="2" id="KW-1185">Reference proteome</keyword>
<proteinExistence type="predicted"/>
<accession>A0A8T3A545</accession>
<dbReference type="AlphaFoldDB" id="A0A8T3A545"/>
<protein>
    <submittedName>
        <fullName evidence="1">Uncharacterized protein</fullName>
    </submittedName>
</protein>
<evidence type="ECO:0000313" key="1">
    <source>
        <dbReference type="EMBL" id="KAI0489347.1"/>
    </source>
</evidence>
<gene>
    <name evidence="1" type="ORF">KFK09_029189</name>
</gene>
<name>A0A8T3A545_DENNO</name>
<dbReference type="Proteomes" id="UP000829196">
    <property type="component" value="Unassembled WGS sequence"/>
</dbReference>
<evidence type="ECO:0000313" key="2">
    <source>
        <dbReference type="Proteomes" id="UP000829196"/>
    </source>
</evidence>
<dbReference type="EMBL" id="JAGYWB010000019">
    <property type="protein sequence ID" value="KAI0489347.1"/>
    <property type="molecule type" value="Genomic_DNA"/>
</dbReference>
<sequence>MHIRICCGKHSLSHGNFLYSDYRLVLPSFGCSYYMSHSFYIYTLIDNSYLLSLLYQTHLSPFSAGHACVFGEPPHQEQDYQ</sequence>
<comment type="caution">
    <text evidence="1">The sequence shown here is derived from an EMBL/GenBank/DDBJ whole genome shotgun (WGS) entry which is preliminary data.</text>
</comment>